<keyword evidence="1" id="KW-0732">Signal</keyword>
<organism evidence="2 3">
    <name type="scientific">Actinopolymorpha singaporensis</name>
    <dbReference type="NCBI Taxonomy" id="117157"/>
    <lineage>
        <taxon>Bacteria</taxon>
        <taxon>Bacillati</taxon>
        <taxon>Actinomycetota</taxon>
        <taxon>Actinomycetes</taxon>
        <taxon>Propionibacteriales</taxon>
        <taxon>Actinopolymorphaceae</taxon>
        <taxon>Actinopolymorpha</taxon>
    </lineage>
</organism>
<feature type="signal peptide" evidence="1">
    <location>
        <begin position="1"/>
        <end position="24"/>
    </location>
</feature>
<dbReference type="Proteomes" id="UP000198983">
    <property type="component" value="Chromosome I"/>
</dbReference>
<sequence>MKRLVSLLSLAALLLGVGAAPATAAVTHERHIRHKFHFTQHEVNFCGNTGTYSYVSTGHIFFAWRADGSFHLNSTMVNRWTVVYDDPALGTRTGKSTVTNTGTTRSDGRYKVFHESWNLREGPLTIRNRTTLVWDAKDRLRVQNQVVRVKGC</sequence>
<protein>
    <submittedName>
        <fullName evidence="2">Uncharacterized protein</fullName>
    </submittedName>
</protein>
<evidence type="ECO:0000313" key="3">
    <source>
        <dbReference type="Proteomes" id="UP000198983"/>
    </source>
</evidence>
<evidence type="ECO:0000256" key="1">
    <source>
        <dbReference type="SAM" id="SignalP"/>
    </source>
</evidence>
<dbReference type="AlphaFoldDB" id="A0A1H1QXK2"/>
<proteinExistence type="predicted"/>
<name>A0A1H1QXK2_9ACTN</name>
<accession>A0A1H1QXK2</accession>
<keyword evidence="3" id="KW-1185">Reference proteome</keyword>
<gene>
    <name evidence="2" type="ORF">SAMN04489717_2189</name>
</gene>
<reference evidence="2 3" key="1">
    <citation type="submission" date="2016-10" db="EMBL/GenBank/DDBJ databases">
        <authorList>
            <person name="de Groot N.N."/>
        </authorList>
    </citation>
    <scope>NUCLEOTIDE SEQUENCE [LARGE SCALE GENOMIC DNA]</scope>
    <source>
        <strain evidence="2 3">DSM 22024</strain>
    </source>
</reference>
<feature type="chain" id="PRO_5009258174" evidence="1">
    <location>
        <begin position="25"/>
        <end position="152"/>
    </location>
</feature>
<dbReference type="EMBL" id="LT629732">
    <property type="protein sequence ID" value="SDS28157.1"/>
    <property type="molecule type" value="Genomic_DNA"/>
</dbReference>
<evidence type="ECO:0000313" key="2">
    <source>
        <dbReference type="EMBL" id="SDS28157.1"/>
    </source>
</evidence>
<dbReference type="RefSeq" id="WP_092652905.1">
    <property type="nucleotide sequence ID" value="NZ_LT629732.1"/>
</dbReference>